<dbReference type="HOGENOM" id="CLU_2166689_0_0_9"/>
<feature type="transmembrane region" description="Helical" evidence="1">
    <location>
        <begin position="61"/>
        <end position="82"/>
    </location>
</feature>
<keyword evidence="1" id="KW-0812">Transmembrane</keyword>
<comment type="caution">
    <text evidence="2">The sequence shown here is derived from an EMBL/GenBank/DDBJ whole genome shotgun (WGS) entry which is preliminary data.</text>
</comment>
<evidence type="ECO:0000256" key="1">
    <source>
        <dbReference type="SAM" id="Phobius"/>
    </source>
</evidence>
<dbReference type="RefSeq" id="WP_008787165.1">
    <property type="nucleotide sequence ID" value="NZ_AKCB01000001.1"/>
</dbReference>
<dbReference type="STRING" id="100884.GCA_000269565_01664"/>
<feature type="transmembrane region" description="Helical" evidence="1">
    <location>
        <begin position="88"/>
        <end position="106"/>
    </location>
</feature>
<dbReference type="EMBL" id="ADKX01000001">
    <property type="protein sequence ID" value="EFW06500.1"/>
    <property type="molecule type" value="Genomic_DNA"/>
</dbReference>
<name>E7G5J9_9FIRM</name>
<accession>E7G5J9</accession>
<feature type="transmembrane region" description="Helical" evidence="1">
    <location>
        <begin position="7"/>
        <end position="27"/>
    </location>
</feature>
<dbReference type="OrthoDB" id="9995352at2"/>
<feature type="transmembrane region" description="Helical" evidence="1">
    <location>
        <begin position="33"/>
        <end position="54"/>
    </location>
</feature>
<protein>
    <submittedName>
        <fullName evidence="2">Uncharacterized protein</fullName>
    </submittedName>
</protein>
<dbReference type="GeneID" id="78229534"/>
<dbReference type="AlphaFoldDB" id="E7G5J9"/>
<evidence type="ECO:0000313" key="3">
    <source>
        <dbReference type="Proteomes" id="UP000003157"/>
    </source>
</evidence>
<gene>
    <name evidence="2" type="ORF">HMPREF9488_00037</name>
</gene>
<keyword evidence="1" id="KW-0472">Membrane</keyword>
<evidence type="ECO:0000313" key="2">
    <source>
        <dbReference type="EMBL" id="EFW06500.1"/>
    </source>
</evidence>
<reference evidence="2 3" key="1">
    <citation type="submission" date="2010-12" db="EMBL/GenBank/DDBJ databases">
        <title>The Genome Sequence of Coprobacillus sp. strain 29_1.</title>
        <authorList>
            <consortium name="The Broad Institute Genome Sequencing Platform"/>
            <person name="Earl A."/>
            <person name="Ward D."/>
            <person name="Feldgarden M."/>
            <person name="Gevers D."/>
            <person name="Daigneault M."/>
            <person name="Sibley C.D."/>
            <person name="White A."/>
            <person name="Strauss J."/>
            <person name="Allen-Vercoe E."/>
            <person name="Young S.K."/>
            <person name="Zeng Q."/>
            <person name="Gargeya S."/>
            <person name="Fitzgerald M."/>
            <person name="Haas B."/>
            <person name="Abouelleil A."/>
            <person name="Alvarado L."/>
            <person name="Arachchi H.M."/>
            <person name="Berlin A."/>
            <person name="Brown A."/>
            <person name="Chapman S.B."/>
            <person name="Chen Z."/>
            <person name="Dunbar C."/>
            <person name="Freedman E."/>
            <person name="Gearin G."/>
            <person name="Gellesch M."/>
            <person name="Goldberg J."/>
            <person name="Griggs A."/>
            <person name="Gujja S."/>
            <person name="Heilman E."/>
            <person name="Heiman D."/>
            <person name="Howarth C."/>
            <person name="Larson L."/>
            <person name="Lui A."/>
            <person name="MacDonald P.J.P."/>
            <person name="Mehta T."/>
            <person name="Montmayeur A."/>
            <person name="Murphy C."/>
            <person name="Neiman D."/>
            <person name="Pearson M."/>
            <person name="Priest M."/>
            <person name="Roberts A."/>
            <person name="Saif S."/>
            <person name="Shea T."/>
            <person name="Shenoy N."/>
            <person name="Sisk P."/>
            <person name="Stolte C."/>
            <person name="Sykes S."/>
            <person name="White J."/>
            <person name="Yandava C."/>
            <person name="Nusbaum C."/>
            <person name="Birren B."/>
        </authorList>
    </citation>
    <scope>NUCLEOTIDE SEQUENCE [LARGE SCALE GENOMIC DNA]</scope>
    <source>
        <strain evidence="2 3">29_1</strain>
    </source>
</reference>
<proteinExistence type="predicted"/>
<dbReference type="Proteomes" id="UP000003157">
    <property type="component" value="Unassembled WGS sequence"/>
</dbReference>
<keyword evidence="1" id="KW-1133">Transmembrane helix</keyword>
<sequence length="110" mass="12288">MKILKPFIFALGFVPAIFYFSITLMLLFNSIPFLTLIPAIIISICLILAPIYLVKDNQAKWIGFITVGIIVISLFIEAASPYAFSSSFSVGMGIAALLFFTLYYFIQKKC</sequence>
<keyword evidence="3" id="KW-1185">Reference proteome</keyword>
<organism evidence="2 3">
    <name type="scientific">Coprobacillus cateniformis</name>
    <dbReference type="NCBI Taxonomy" id="100884"/>
    <lineage>
        <taxon>Bacteria</taxon>
        <taxon>Bacillati</taxon>
        <taxon>Bacillota</taxon>
        <taxon>Erysipelotrichia</taxon>
        <taxon>Erysipelotrichales</taxon>
        <taxon>Coprobacillaceae</taxon>
        <taxon>Coprobacillus</taxon>
    </lineage>
</organism>